<dbReference type="Proteomes" id="UP000279909">
    <property type="component" value="Unassembled WGS sequence"/>
</dbReference>
<gene>
    <name evidence="2" type="ORF">EC501_05595</name>
</gene>
<name>A0A3M8HCY6_9BACI</name>
<organism evidence="2 3">
    <name type="scientific">Lysinibacillus halotolerans</name>
    <dbReference type="NCBI Taxonomy" id="1368476"/>
    <lineage>
        <taxon>Bacteria</taxon>
        <taxon>Bacillati</taxon>
        <taxon>Bacillota</taxon>
        <taxon>Bacilli</taxon>
        <taxon>Bacillales</taxon>
        <taxon>Bacillaceae</taxon>
        <taxon>Lysinibacillus</taxon>
    </lineage>
</organism>
<evidence type="ECO:0000313" key="2">
    <source>
        <dbReference type="EMBL" id="RND00247.1"/>
    </source>
</evidence>
<dbReference type="InterPro" id="IPR010024">
    <property type="entry name" value="CHP16711"/>
</dbReference>
<feature type="domain" description="YopX protein" evidence="1">
    <location>
        <begin position="12"/>
        <end position="163"/>
    </location>
</feature>
<protein>
    <recommendedName>
        <fullName evidence="1">YopX protein domain-containing protein</fullName>
    </recommendedName>
</protein>
<evidence type="ECO:0000313" key="3">
    <source>
        <dbReference type="Proteomes" id="UP000279909"/>
    </source>
</evidence>
<accession>A0A3M8HCY6</accession>
<dbReference type="InterPro" id="IPR019096">
    <property type="entry name" value="YopX_protein"/>
</dbReference>
<dbReference type="AlphaFoldDB" id="A0A3M8HCY6"/>
<dbReference type="Pfam" id="PF09643">
    <property type="entry name" value="YopX"/>
    <property type="match status" value="1"/>
</dbReference>
<dbReference type="SUPFAM" id="SSF159006">
    <property type="entry name" value="YopX-like"/>
    <property type="match status" value="1"/>
</dbReference>
<dbReference type="EMBL" id="RHLQ01000009">
    <property type="protein sequence ID" value="RND00247.1"/>
    <property type="molecule type" value="Genomic_DNA"/>
</dbReference>
<dbReference type="NCBIfam" id="TIGR01671">
    <property type="entry name" value="phage_TIGR01671"/>
    <property type="match status" value="1"/>
</dbReference>
<reference evidence="2 3" key="1">
    <citation type="journal article" date="2014" name="Int. J. Syst. Evol. Microbiol.">
        <title>Lysinibacillus halotolerans sp. nov., isolated from saline-alkaline soil.</title>
        <authorList>
            <person name="Kong D."/>
            <person name="Wang Y."/>
            <person name="Zhao B."/>
            <person name="Li Y."/>
            <person name="Song J."/>
            <person name="Zhai Y."/>
            <person name="Zhang C."/>
            <person name="Wang H."/>
            <person name="Chen X."/>
            <person name="Zhao B."/>
            <person name="Ruan Z."/>
        </authorList>
    </citation>
    <scope>NUCLEOTIDE SEQUENCE [LARGE SCALE GENOMIC DNA]</scope>
    <source>
        <strain evidence="2 3">MCCC 1A12703</strain>
    </source>
</reference>
<dbReference type="Gene3D" id="2.30.30.290">
    <property type="entry name" value="YopX-like domains"/>
    <property type="match status" value="1"/>
</dbReference>
<comment type="caution">
    <text evidence="2">The sequence shown here is derived from an EMBL/GenBank/DDBJ whole genome shotgun (WGS) entry which is preliminary data.</text>
</comment>
<evidence type="ECO:0000259" key="1">
    <source>
        <dbReference type="Pfam" id="PF09643"/>
    </source>
</evidence>
<keyword evidence="3" id="KW-1185">Reference proteome</keyword>
<dbReference type="InterPro" id="IPR023385">
    <property type="entry name" value="YopX-like_C"/>
</dbReference>
<sequence length="167" mass="19792">MEKERYCVSKIKFRAFIKSTKEIVDVEWIDFINKQITYHRIDFKDFGLVSSASFEEIELMQYTNLNDRNGKEIYEGDIVKYSFKDGEDINTRVLEIFNDGVNFKTKELYRNYWLEKIDGVLKIKHGHLTKYKGETNLLCNVSGLVIYWYEVIGNIYEDKHLLECDAG</sequence>
<proteinExistence type="predicted"/>